<dbReference type="Pfam" id="PF00535">
    <property type="entry name" value="Glycos_transf_2"/>
    <property type="match status" value="1"/>
</dbReference>
<dbReference type="InterPro" id="IPR055259">
    <property type="entry name" value="YkvP/CgeB_Glyco_trans-like"/>
</dbReference>
<organism evidence="4 6">
    <name type="scientific">Methanosphaera cuniculi</name>
    <dbReference type="NCBI Taxonomy" id="1077256"/>
    <lineage>
        <taxon>Archaea</taxon>
        <taxon>Methanobacteriati</taxon>
        <taxon>Methanobacteriota</taxon>
        <taxon>Methanomada group</taxon>
        <taxon>Methanobacteria</taxon>
        <taxon>Methanobacteriales</taxon>
        <taxon>Methanobacteriaceae</taxon>
        <taxon>Methanosphaera</taxon>
    </lineage>
</organism>
<evidence type="ECO:0000313" key="4">
    <source>
        <dbReference type="EMBL" id="PAV07274.1"/>
    </source>
</evidence>
<sequence length="628" mass="74219">MKITEKIKNNKNINKIRILKNSLEDYKDIQQEIRQKNKQTSEKTKLSEKSKKQIRKQIQQQSQQIHESTYQKLNPLISIIINTTDNIENLLMHIQSQTYQNIELIILNTTNNDLDYESDYTIVEYTDDTLINMLNEAICSACGEYILFLDSNTRFDQYFLENLINNISTREKTALSSVCIIDDETYQIHSNGISFKKIDNTITPVYTNNRKDINFKNQTTTQIIAPSSKCFIARKDILSKFLFNEKYDNLEIATVDLALRLFKENFTCYNIEFIKIFIKNTTNKIQDNSYFNNLWKNELHKWFYHDKIYADKIFSKTPLTIAFVVTQSDKNTTAGDFFTAKTLADSLEEFGWNIIYLSQNPSDNQNNWYFVSEDVDVIISLLDRYDISKIQSDNNYLKIAWIRNWFERWTQMPYFKNYDVILTSSMKSYEYIKQTTGCNAIFYPLATDPHMFNKNIKPKDEYVCDYCFTGSFWNYEREIINCLNPDNLDYKFNLYGLNWQLNDKLKKYHKGFISYDLMPDVYASTSIVIDDANHVTVKYGSVNSRVFDAIVMGKLIITNGTLGNMELFNGLLPEYHNEEQLTDQINYYMKNPQKREKLVQKLQKIVLENHTYHLRAESLFKIIKDYYL</sequence>
<comment type="caution">
    <text evidence="4">The sequence shown here is derived from an EMBL/GenBank/DDBJ whole genome shotgun (WGS) entry which is preliminary data.</text>
</comment>
<feature type="coiled-coil region" evidence="1">
    <location>
        <begin position="16"/>
        <end position="49"/>
    </location>
</feature>
<evidence type="ECO:0000256" key="1">
    <source>
        <dbReference type="SAM" id="Coils"/>
    </source>
</evidence>
<protein>
    <submittedName>
        <fullName evidence="5">Glycosyl transferase family 2</fullName>
    </submittedName>
</protein>
<accession>A0A2A2HDG0</accession>
<evidence type="ECO:0000313" key="5">
    <source>
        <dbReference type="EMBL" id="PWL08966.1"/>
    </source>
</evidence>
<evidence type="ECO:0000313" key="7">
    <source>
        <dbReference type="Proteomes" id="UP000246004"/>
    </source>
</evidence>
<dbReference type="InterPro" id="IPR029044">
    <property type="entry name" value="Nucleotide-diphossugar_trans"/>
</dbReference>
<dbReference type="SUPFAM" id="SSF53448">
    <property type="entry name" value="Nucleotide-diphospho-sugar transferases"/>
    <property type="match status" value="1"/>
</dbReference>
<dbReference type="Gene3D" id="3.40.50.2000">
    <property type="entry name" value="Glycogen Phosphorylase B"/>
    <property type="match status" value="1"/>
</dbReference>
<evidence type="ECO:0000259" key="2">
    <source>
        <dbReference type="Pfam" id="PF00535"/>
    </source>
</evidence>
<keyword evidence="1" id="KW-0175">Coiled coil</keyword>
<evidence type="ECO:0000259" key="3">
    <source>
        <dbReference type="Pfam" id="PF13524"/>
    </source>
</evidence>
<dbReference type="AlphaFoldDB" id="A0A2A2HDG0"/>
<keyword evidence="6" id="KW-1185">Reference proteome</keyword>
<dbReference type="RefSeq" id="WP_095608643.1">
    <property type="nucleotide sequence ID" value="NZ_LMVN01000019.1"/>
</dbReference>
<dbReference type="EMBL" id="LWMS01000003">
    <property type="protein sequence ID" value="PWL08966.1"/>
    <property type="molecule type" value="Genomic_DNA"/>
</dbReference>
<keyword evidence="5" id="KW-0808">Transferase</keyword>
<dbReference type="Proteomes" id="UP000246004">
    <property type="component" value="Unassembled WGS sequence"/>
</dbReference>
<feature type="domain" description="Spore protein YkvP/CgeB glycosyl transferase-like" evidence="3">
    <location>
        <begin position="481"/>
        <end position="619"/>
    </location>
</feature>
<evidence type="ECO:0000313" key="6">
    <source>
        <dbReference type="Proteomes" id="UP000217528"/>
    </source>
</evidence>
<dbReference type="Gene3D" id="3.90.550.10">
    <property type="entry name" value="Spore Coat Polysaccharide Biosynthesis Protein SpsA, Chain A"/>
    <property type="match status" value="1"/>
</dbReference>
<dbReference type="CDD" id="cd00761">
    <property type="entry name" value="Glyco_tranf_GTA_type"/>
    <property type="match status" value="1"/>
</dbReference>
<dbReference type="EMBL" id="LMVN01000019">
    <property type="protein sequence ID" value="PAV07274.1"/>
    <property type="molecule type" value="Genomic_DNA"/>
</dbReference>
<dbReference type="Proteomes" id="UP000217528">
    <property type="component" value="Unassembled WGS sequence"/>
</dbReference>
<dbReference type="InterPro" id="IPR001173">
    <property type="entry name" value="Glyco_trans_2-like"/>
</dbReference>
<gene>
    <name evidence="4" type="ORF">ASJ82_00045</name>
    <name evidence="5" type="ORF">MSCUN_01080</name>
</gene>
<reference evidence="4 6" key="2">
    <citation type="journal article" date="2017" name="BMC Genomics">
        <title>Genomic analysis of methanogenic archaea reveals a shift towards energy conservation.</title>
        <authorList>
            <person name="Gilmore S.P."/>
            <person name="Henske J.K."/>
            <person name="Sexton J.A."/>
            <person name="Solomon K.V."/>
            <person name="Seppala S."/>
            <person name="Yoo J.I."/>
            <person name="Huyett L.M."/>
            <person name="Pressman A."/>
            <person name="Cogan J.Z."/>
            <person name="Kivenson V."/>
            <person name="Peng X."/>
            <person name="Tan Y."/>
            <person name="Valentine D.L."/>
            <person name="O'Malley M.A."/>
        </authorList>
    </citation>
    <scope>NUCLEOTIDE SEQUENCE [LARGE SCALE GENOMIC DNA]</scope>
    <source>
        <strain evidence="4 6">1R-7</strain>
    </source>
</reference>
<feature type="domain" description="Glycosyltransferase 2-like" evidence="2">
    <location>
        <begin position="81"/>
        <end position="240"/>
    </location>
</feature>
<dbReference type="SUPFAM" id="SSF53756">
    <property type="entry name" value="UDP-Glycosyltransferase/glycogen phosphorylase"/>
    <property type="match status" value="1"/>
</dbReference>
<name>A0A2A2HDG0_9EURY</name>
<dbReference type="GO" id="GO:0016740">
    <property type="term" value="F:transferase activity"/>
    <property type="evidence" value="ECO:0007669"/>
    <property type="project" value="UniProtKB-KW"/>
</dbReference>
<reference evidence="5 7" key="1">
    <citation type="submission" date="2016-04" db="EMBL/GenBank/DDBJ databases">
        <title>Genome sequence of Methanosphaera cuniculi DSM 4103.</title>
        <authorList>
            <person name="Poehlein A."/>
            <person name="Seedorf H."/>
            <person name="Daniel R."/>
        </authorList>
    </citation>
    <scope>NUCLEOTIDE SEQUENCE [LARGE SCALE GENOMIC DNA]</scope>
    <source>
        <strain evidence="5 7">DSM 4103</strain>
    </source>
</reference>
<proteinExistence type="predicted"/>
<dbReference type="OrthoDB" id="46222at2157"/>
<dbReference type="Pfam" id="PF13524">
    <property type="entry name" value="Glyco_trans_1_2"/>
    <property type="match status" value="1"/>
</dbReference>